<dbReference type="PROSITE" id="PS52016">
    <property type="entry name" value="TONB_DEPENDENT_REC_3"/>
    <property type="match status" value="1"/>
</dbReference>
<keyword evidence="10 12" id="KW-0472">Membrane</keyword>
<keyword evidence="6" id="KW-0732">Signal</keyword>
<evidence type="ECO:0000313" key="18">
    <source>
        <dbReference type="Proteomes" id="UP001589774"/>
    </source>
</evidence>
<dbReference type="InterPro" id="IPR039426">
    <property type="entry name" value="TonB-dep_rcpt-like"/>
</dbReference>
<dbReference type="Pfam" id="PF07715">
    <property type="entry name" value="Plug"/>
    <property type="match status" value="1"/>
</dbReference>
<evidence type="ECO:0000256" key="4">
    <source>
        <dbReference type="ARBA" id="ARBA00022496"/>
    </source>
</evidence>
<evidence type="ECO:0000256" key="7">
    <source>
        <dbReference type="ARBA" id="ARBA00023004"/>
    </source>
</evidence>
<keyword evidence="11 12" id="KW-0998">Cell outer membrane</keyword>
<evidence type="ECO:0000256" key="1">
    <source>
        <dbReference type="ARBA" id="ARBA00004571"/>
    </source>
</evidence>
<dbReference type="PANTHER" id="PTHR32552:SF68">
    <property type="entry name" value="FERRICHROME OUTER MEMBRANE TRANSPORTER_PHAGE RECEPTOR"/>
    <property type="match status" value="1"/>
</dbReference>
<accession>A0ABV6HST7</accession>
<evidence type="ECO:0000256" key="5">
    <source>
        <dbReference type="ARBA" id="ARBA00022692"/>
    </source>
</evidence>
<evidence type="ECO:0000256" key="6">
    <source>
        <dbReference type="ARBA" id="ARBA00022729"/>
    </source>
</evidence>
<evidence type="ECO:0000313" key="17">
    <source>
        <dbReference type="EMBL" id="MFC0321939.1"/>
    </source>
</evidence>
<keyword evidence="5 12" id="KW-0812">Transmembrane</keyword>
<evidence type="ECO:0000256" key="3">
    <source>
        <dbReference type="ARBA" id="ARBA00022452"/>
    </source>
</evidence>
<proteinExistence type="inferred from homology"/>
<dbReference type="EMBL" id="JBHLWO010000008">
    <property type="protein sequence ID" value="MFC0321939.1"/>
    <property type="molecule type" value="Genomic_DNA"/>
</dbReference>
<evidence type="ECO:0000256" key="8">
    <source>
        <dbReference type="ARBA" id="ARBA00023065"/>
    </source>
</evidence>
<evidence type="ECO:0000259" key="15">
    <source>
        <dbReference type="Pfam" id="PF00593"/>
    </source>
</evidence>
<keyword evidence="9 13" id="KW-0798">TonB box</keyword>
<keyword evidence="3 12" id="KW-1134">Transmembrane beta strand</keyword>
<sequence length="1037" mass="113002">MKRILPFKAFLRTFLQIWMVFLMPIVVCSQQRGNIGGVVKSQSDGQPIPGVSVKVKGAKTGTSTDTKGNFSLAAKEGDVLVFSSVGYQSKEVPISSDQMLNITLVEDAAQLSEVVVTALGIERQTRSLTYATQELKNNDLTNVKDPGGNVMNALNGKVAGAVVTPAATGPGGAVRVVLRGNRSISGNNNALIVVDGVPIDNTMTTEQGGGGSANTVATQQKSLSSGYSGSDGGASINPEDVESVTVLKGPAAAALYGSRAANGALMITTKKGKEGAVRLNYSGGVAIDKPMLLMDLQNSFGRGNGGVFGADAAGSWGAPTQTYPNNVRDFYDTGTTLNNSISVSGGTGKMQGYASYTNNIITGIIPKNRLDRNTLNLRLNNEILPGLTTDIKLTYVNQKIKNKPRLGDNGVTNEALIMPRDLSPEELRDFETINEETLQPQPKYWTNSSFFQNPYWDIYRMSLNEERNRIMLVGSVKYQLTDWLFAQGRFSLDRYDDKITGSFYAGTLPIPTLTGGRYQENNVNRWERNIDFLLSGTNKIGADFGVNYNIGAAVLNNSGYNTQALANGLRIPNMFDLNFASTPAFSNIVAKKEIQSVYGSAQLNYKEQLYLDVTARNDWSSTLPAPHSYFYPSFGLSGLLSEMVQLPSWVSYAKVRGAYTQVGNDADPYLLQQTYSYSPGAGSGFVARDQIKYIDNLKPEKTKAWEIGTEWRFFDGRLGLDASVYKTNTVNQLIFIGLPQPSGYNNQYVNVGDIQNKGMELMLTGNPVKKEGFNWNTTVNFALNRNKVLSLLPGIEQASISPSTNFGSLLIKPGGAYGDIYGYKWARNEDGQYQINANGLPVVEQLQKIGNFNPDYTLSWLNQFDYKQFNFSFMVDGRVGGTVVSGTDAMLAYFGLGDYTTAYRDGGLVLAGVHADGSRNTTAISAEQLWTQVSQGGTNAYGEFFTYDATNFRLRELSVGYTLNMKRSPIKTARFSLTARNLFFFYRGKSKLDIPGIGKRTLPVDPEVAIGTSNFQGIESGILPSTRSFGFNVNLSF</sequence>
<dbReference type="NCBIfam" id="TIGR04057">
    <property type="entry name" value="SusC_RagA_signa"/>
    <property type="match status" value="1"/>
</dbReference>
<dbReference type="InterPro" id="IPR036942">
    <property type="entry name" value="Beta-barrel_TonB_sf"/>
</dbReference>
<evidence type="ECO:0000256" key="12">
    <source>
        <dbReference type="PROSITE-ProRule" id="PRU01360"/>
    </source>
</evidence>
<dbReference type="Proteomes" id="UP001589774">
    <property type="component" value="Unassembled WGS sequence"/>
</dbReference>
<gene>
    <name evidence="17" type="ORF">ACFFI0_26730</name>
</gene>
<dbReference type="InterPro" id="IPR023996">
    <property type="entry name" value="TonB-dep_OMP_SusC/RagA"/>
</dbReference>
<keyword evidence="2 12" id="KW-0813">Transport</keyword>
<dbReference type="InterPro" id="IPR000531">
    <property type="entry name" value="Beta-barrel_TonB"/>
</dbReference>
<feature type="region of interest" description="Disordered" evidence="14">
    <location>
        <begin position="203"/>
        <end position="235"/>
    </location>
</feature>
<protein>
    <submittedName>
        <fullName evidence="17">SusC/RagA family TonB-linked outer membrane protein</fullName>
    </submittedName>
</protein>
<comment type="similarity">
    <text evidence="12 13">Belongs to the TonB-dependent receptor family.</text>
</comment>
<dbReference type="PANTHER" id="PTHR32552">
    <property type="entry name" value="FERRICHROME IRON RECEPTOR-RELATED"/>
    <property type="match status" value="1"/>
</dbReference>
<dbReference type="SUPFAM" id="SSF49464">
    <property type="entry name" value="Carboxypeptidase regulatory domain-like"/>
    <property type="match status" value="1"/>
</dbReference>
<evidence type="ECO:0000256" key="2">
    <source>
        <dbReference type="ARBA" id="ARBA00022448"/>
    </source>
</evidence>
<keyword evidence="4" id="KW-0410">Iron transport</keyword>
<organism evidence="17 18">
    <name type="scientific">Olivibacter oleidegradans</name>
    <dbReference type="NCBI Taxonomy" id="760123"/>
    <lineage>
        <taxon>Bacteria</taxon>
        <taxon>Pseudomonadati</taxon>
        <taxon>Bacteroidota</taxon>
        <taxon>Sphingobacteriia</taxon>
        <taxon>Sphingobacteriales</taxon>
        <taxon>Sphingobacteriaceae</taxon>
        <taxon>Olivibacter</taxon>
    </lineage>
</organism>
<evidence type="ECO:0000259" key="16">
    <source>
        <dbReference type="Pfam" id="PF07715"/>
    </source>
</evidence>
<keyword evidence="7" id="KW-0408">Iron</keyword>
<dbReference type="SUPFAM" id="SSF56935">
    <property type="entry name" value="Porins"/>
    <property type="match status" value="1"/>
</dbReference>
<comment type="subcellular location">
    <subcellularLocation>
        <location evidence="1 12">Cell outer membrane</location>
        <topology evidence="1 12">Multi-pass membrane protein</topology>
    </subcellularLocation>
</comment>
<evidence type="ECO:0000256" key="11">
    <source>
        <dbReference type="ARBA" id="ARBA00023237"/>
    </source>
</evidence>
<dbReference type="Pfam" id="PF00593">
    <property type="entry name" value="TonB_dep_Rec_b-barrel"/>
    <property type="match status" value="1"/>
</dbReference>
<evidence type="ECO:0000256" key="14">
    <source>
        <dbReference type="SAM" id="MobiDB-lite"/>
    </source>
</evidence>
<comment type="caution">
    <text evidence="17">The sequence shown here is derived from an EMBL/GenBank/DDBJ whole genome shotgun (WGS) entry which is preliminary data.</text>
</comment>
<evidence type="ECO:0000256" key="13">
    <source>
        <dbReference type="RuleBase" id="RU003357"/>
    </source>
</evidence>
<dbReference type="InterPro" id="IPR023997">
    <property type="entry name" value="TonB-dep_OMP_SusC/RagA_CS"/>
</dbReference>
<dbReference type="InterPro" id="IPR012910">
    <property type="entry name" value="Plug_dom"/>
</dbReference>
<feature type="domain" description="TonB-dependent receptor plug" evidence="16">
    <location>
        <begin position="126"/>
        <end position="264"/>
    </location>
</feature>
<feature type="domain" description="TonB-dependent receptor-like beta-barrel" evidence="15">
    <location>
        <begin position="443"/>
        <end position="902"/>
    </location>
</feature>
<dbReference type="RefSeq" id="WP_130858525.1">
    <property type="nucleotide sequence ID" value="NZ_JBHLWO010000008.1"/>
</dbReference>
<reference evidence="17 18" key="1">
    <citation type="submission" date="2024-09" db="EMBL/GenBank/DDBJ databases">
        <authorList>
            <person name="Sun Q."/>
            <person name="Mori K."/>
        </authorList>
    </citation>
    <scope>NUCLEOTIDE SEQUENCE [LARGE SCALE GENOMIC DNA]</scope>
    <source>
        <strain evidence="17 18">CCM 7765</strain>
    </source>
</reference>
<keyword evidence="8" id="KW-0406">Ion transport</keyword>
<dbReference type="Gene3D" id="2.40.170.20">
    <property type="entry name" value="TonB-dependent receptor, beta-barrel domain"/>
    <property type="match status" value="1"/>
</dbReference>
<evidence type="ECO:0000256" key="10">
    <source>
        <dbReference type="ARBA" id="ARBA00023136"/>
    </source>
</evidence>
<name>A0ABV6HST7_9SPHI</name>
<keyword evidence="18" id="KW-1185">Reference proteome</keyword>
<dbReference type="InterPro" id="IPR037066">
    <property type="entry name" value="Plug_dom_sf"/>
</dbReference>
<dbReference type="NCBIfam" id="TIGR04056">
    <property type="entry name" value="OMP_RagA_SusC"/>
    <property type="match status" value="1"/>
</dbReference>
<evidence type="ECO:0000256" key="9">
    <source>
        <dbReference type="ARBA" id="ARBA00023077"/>
    </source>
</evidence>
<dbReference type="Gene3D" id="2.170.130.10">
    <property type="entry name" value="TonB-dependent receptor, plug domain"/>
    <property type="match status" value="1"/>
</dbReference>
<dbReference type="Gene3D" id="2.60.40.1120">
    <property type="entry name" value="Carboxypeptidase-like, regulatory domain"/>
    <property type="match status" value="1"/>
</dbReference>
<dbReference type="InterPro" id="IPR008969">
    <property type="entry name" value="CarboxyPept-like_regulatory"/>
</dbReference>
<dbReference type="Pfam" id="PF13715">
    <property type="entry name" value="CarbopepD_reg_2"/>
    <property type="match status" value="1"/>
</dbReference>